<dbReference type="InterPro" id="IPR036291">
    <property type="entry name" value="NAD(P)-bd_dom_sf"/>
</dbReference>
<proteinExistence type="inferred from homology"/>
<keyword evidence="2" id="KW-0560">Oxidoreductase</keyword>
<dbReference type="PANTHER" id="PTHR42760">
    <property type="entry name" value="SHORT-CHAIN DEHYDROGENASES/REDUCTASES FAMILY MEMBER"/>
    <property type="match status" value="1"/>
</dbReference>
<sequence>MSAEHLEQLFSLRGKVALVTGASSGLGVEFAQGLAMAGADVALVARRLERLEEVAKRLETFGVRALPVQADLQHEAQIDAALQQIQATLGPVDVLVNNAGIAPLSRAERHALDKWQHALDVNLTAVFLCCQKVGQQMITRGQGGRIINISSVMGEGANPVHKTVGYAATKGAVTNMTRQLAVEWAPHGITVNAIAPSWFPTEMTTDPRFGRVNDAQQARMELFTPMGRLGREGELLGAVIYLASPCASYVTGAILHVDGGWRAW</sequence>
<dbReference type="Pfam" id="PF00106">
    <property type="entry name" value="adh_short"/>
    <property type="match status" value="1"/>
</dbReference>
<dbReference type="AlphaFoldDB" id="A0A937VZ39"/>
<gene>
    <name evidence="4" type="ORF">FJZ47_00535</name>
</gene>
<dbReference type="GO" id="GO:0016616">
    <property type="term" value="F:oxidoreductase activity, acting on the CH-OH group of donors, NAD or NADP as acceptor"/>
    <property type="evidence" value="ECO:0007669"/>
    <property type="project" value="TreeGrafter"/>
</dbReference>
<organism evidence="4 5">
    <name type="scientific">Tectimicrobiota bacterium</name>
    <dbReference type="NCBI Taxonomy" id="2528274"/>
    <lineage>
        <taxon>Bacteria</taxon>
        <taxon>Pseudomonadati</taxon>
        <taxon>Nitrospinota/Tectimicrobiota group</taxon>
        <taxon>Candidatus Tectimicrobiota</taxon>
    </lineage>
</organism>
<dbReference type="InterPro" id="IPR002347">
    <property type="entry name" value="SDR_fam"/>
</dbReference>
<comment type="similarity">
    <text evidence="1 3">Belongs to the short-chain dehydrogenases/reductases (SDR) family.</text>
</comment>
<comment type="caution">
    <text evidence="4">The sequence shown here is derived from an EMBL/GenBank/DDBJ whole genome shotgun (WGS) entry which is preliminary data.</text>
</comment>
<dbReference type="EMBL" id="VGLS01000007">
    <property type="protein sequence ID" value="MBM3222281.1"/>
    <property type="molecule type" value="Genomic_DNA"/>
</dbReference>
<evidence type="ECO:0000256" key="3">
    <source>
        <dbReference type="RuleBase" id="RU000363"/>
    </source>
</evidence>
<dbReference type="PANTHER" id="PTHR42760:SF133">
    <property type="entry name" value="3-OXOACYL-[ACYL-CARRIER-PROTEIN] REDUCTASE"/>
    <property type="match status" value="1"/>
</dbReference>
<evidence type="ECO:0000256" key="2">
    <source>
        <dbReference type="ARBA" id="ARBA00023002"/>
    </source>
</evidence>
<dbReference type="SUPFAM" id="SSF51735">
    <property type="entry name" value="NAD(P)-binding Rossmann-fold domains"/>
    <property type="match status" value="1"/>
</dbReference>
<evidence type="ECO:0000313" key="4">
    <source>
        <dbReference type="EMBL" id="MBM3222281.1"/>
    </source>
</evidence>
<name>A0A937VZ39_UNCTE</name>
<dbReference type="PRINTS" id="PR00081">
    <property type="entry name" value="GDHRDH"/>
</dbReference>
<evidence type="ECO:0000313" key="5">
    <source>
        <dbReference type="Proteomes" id="UP000712673"/>
    </source>
</evidence>
<dbReference type="Proteomes" id="UP000712673">
    <property type="component" value="Unassembled WGS sequence"/>
</dbReference>
<reference evidence="4" key="1">
    <citation type="submission" date="2019-03" db="EMBL/GenBank/DDBJ databases">
        <title>Lake Tanganyika Metagenome-Assembled Genomes (MAGs).</title>
        <authorList>
            <person name="Tran P."/>
        </authorList>
    </citation>
    <scope>NUCLEOTIDE SEQUENCE</scope>
    <source>
        <strain evidence="4">K_DeepCast_65m_m2_066</strain>
    </source>
</reference>
<evidence type="ECO:0000256" key="1">
    <source>
        <dbReference type="ARBA" id="ARBA00006484"/>
    </source>
</evidence>
<dbReference type="Gene3D" id="3.40.50.720">
    <property type="entry name" value="NAD(P)-binding Rossmann-like Domain"/>
    <property type="match status" value="1"/>
</dbReference>
<protein>
    <submittedName>
        <fullName evidence="4">SDR family oxidoreductase</fullName>
    </submittedName>
</protein>
<dbReference type="FunFam" id="3.40.50.720:FF:000084">
    <property type="entry name" value="Short-chain dehydrogenase reductase"/>
    <property type="match status" value="1"/>
</dbReference>
<accession>A0A937VZ39</accession>
<dbReference type="PRINTS" id="PR00080">
    <property type="entry name" value="SDRFAMILY"/>
</dbReference>